<dbReference type="AlphaFoldDB" id="A0A9N9CQK6"/>
<proteinExistence type="predicted"/>
<organism evidence="1 2">
    <name type="scientific">Racocetra fulgida</name>
    <dbReference type="NCBI Taxonomy" id="60492"/>
    <lineage>
        <taxon>Eukaryota</taxon>
        <taxon>Fungi</taxon>
        <taxon>Fungi incertae sedis</taxon>
        <taxon>Mucoromycota</taxon>
        <taxon>Glomeromycotina</taxon>
        <taxon>Glomeromycetes</taxon>
        <taxon>Diversisporales</taxon>
        <taxon>Gigasporaceae</taxon>
        <taxon>Racocetra</taxon>
    </lineage>
</organism>
<protein>
    <submittedName>
        <fullName evidence="1">6957_t:CDS:1</fullName>
    </submittedName>
</protein>
<sequence>MILSEYTDNWFDEIETTDTTNEMINETVDNMTNIVVDDMTNKAVDDMTNVAVDNTTNEAVDDTTNEAVDNTLLSFVEQVYDYILLFDTDSFDEEPNNVFLTLTLDSDHNQGDSEYSIYKFDYIKQIRSAEVYGPALRE</sequence>
<reference evidence="1" key="1">
    <citation type="submission" date="2021-06" db="EMBL/GenBank/DDBJ databases">
        <authorList>
            <person name="Kallberg Y."/>
            <person name="Tangrot J."/>
            <person name="Rosling A."/>
        </authorList>
    </citation>
    <scope>NUCLEOTIDE SEQUENCE</scope>
    <source>
        <strain evidence="1">IN212</strain>
    </source>
</reference>
<feature type="non-terminal residue" evidence="1">
    <location>
        <position position="138"/>
    </location>
</feature>
<evidence type="ECO:0000313" key="1">
    <source>
        <dbReference type="EMBL" id="CAG8608582.1"/>
    </source>
</evidence>
<keyword evidence="2" id="KW-1185">Reference proteome</keyword>
<accession>A0A9N9CQK6</accession>
<dbReference type="EMBL" id="CAJVPZ010009385">
    <property type="protein sequence ID" value="CAG8608582.1"/>
    <property type="molecule type" value="Genomic_DNA"/>
</dbReference>
<gene>
    <name evidence="1" type="ORF">RFULGI_LOCUS6885</name>
</gene>
<evidence type="ECO:0000313" key="2">
    <source>
        <dbReference type="Proteomes" id="UP000789396"/>
    </source>
</evidence>
<name>A0A9N9CQK6_9GLOM</name>
<dbReference type="Proteomes" id="UP000789396">
    <property type="component" value="Unassembled WGS sequence"/>
</dbReference>
<comment type="caution">
    <text evidence="1">The sequence shown here is derived from an EMBL/GenBank/DDBJ whole genome shotgun (WGS) entry which is preliminary data.</text>
</comment>